<dbReference type="Proteomes" id="UP000029714">
    <property type="component" value="Unassembled WGS sequence"/>
</dbReference>
<evidence type="ECO:0000313" key="4">
    <source>
        <dbReference type="Proteomes" id="UP000029714"/>
    </source>
</evidence>
<reference evidence="3 4" key="2">
    <citation type="journal article" date="2016" name="Infect. Immun.">
        <title>Helicobacter saguini, a Novel Helicobacter Isolated from Cotton-Top Tamarins with Ulcerative Colitis, Has Proinflammatory Properties and Induces Typhlocolitis and Dysplasia in Gnotobiotic IL-10-/- Mice.</title>
        <authorList>
            <person name="Shen Z."/>
            <person name="Mannion A."/>
            <person name="Whary M.T."/>
            <person name="Muthupalani S."/>
            <person name="Sheh A."/>
            <person name="Feng Y."/>
            <person name="Gong G."/>
            <person name="Vandamme P."/>
            <person name="Holcombe H.R."/>
            <person name="Paster B.J."/>
            <person name="Fox J.G."/>
        </authorList>
    </citation>
    <scope>NUCLEOTIDE SEQUENCE [LARGE SCALE GENOMIC DNA]</scope>
    <source>
        <strain evidence="3 4">MIT 97-6194</strain>
    </source>
</reference>
<keyword evidence="4" id="KW-1185">Reference proteome</keyword>
<dbReference type="InterPro" id="IPR002654">
    <property type="entry name" value="Glyco_trans_25"/>
</dbReference>
<comment type="caution">
    <text evidence="3">The sequence shown here is derived from an EMBL/GenBank/DDBJ whole genome shotgun (WGS) entry which is preliminary data.</text>
</comment>
<organism evidence="3 4">
    <name type="scientific">Helicobacter saguini</name>
    <dbReference type="NCBI Taxonomy" id="1548018"/>
    <lineage>
        <taxon>Bacteria</taxon>
        <taxon>Pseudomonadati</taxon>
        <taxon>Campylobacterota</taxon>
        <taxon>Epsilonproteobacteria</taxon>
        <taxon>Campylobacterales</taxon>
        <taxon>Helicobacteraceae</taxon>
        <taxon>Helicobacter</taxon>
    </lineage>
</organism>
<evidence type="ECO:0000313" key="2">
    <source>
        <dbReference type="EMBL" id="MWV68558.1"/>
    </source>
</evidence>
<reference evidence="2 5" key="4">
    <citation type="submission" date="2019-12" db="EMBL/GenBank/DDBJ databases">
        <title>Multi-Generational Helicobacter saguini Isolates.</title>
        <authorList>
            <person name="Mannion A."/>
            <person name="Shen Z."/>
            <person name="Fox J.G."/>
        </authorList>
    </citation>
    <scope>NUCLEOTIDE SEQUENCE [LARGE SCALE GENOMIC DNA]</scope>
    <source>
        <strain evidence="2">16-048</strain>
        <strain evidence="5">16-048 (F4)</strain>
    </source>
</reference>
<reference evidence="3 4" key="1">
    <citation type="journal article" date="2014" name="Genome Announc.">
        <title>Draft genome sequences of eight enterohepatic helicobacter species isolated from both laboratory and wild rodents.</title>
        <authorList>
            <person name="Sheh A."/>
            <person name="Shen Z."/>
            <person name="Fox J.G."/>
        </authorList>
    </citation>
    <scope>NUCLEOTIDE SEQUENCE [LARGE SCALE GENOMIC DNA]</scope>
    <source>
        <strain evidence="3 4">MIT 97-6194</strain>
    </source>
</reference>
<evidence type="ECO:0000313" key="5">
    <source>
        <dbReference type="Proteomes" id="UP000477070"/>
    </source>
</evidence>
<evidence type="ECO:0000259" key="1">
    <source>
        <dbReference type="Pfam" id="PF01755"/>
    </source>
</evidence>
<dbReference type="EMBL" id="QBIU01000001">
    <property type="protein sequence ID" value="MWV68558.1"/>
    <property type="molecule type" value="Genomic_DNA"/>
</dbReference>
<protein>
    <recommendedName>
        <fullName evidence="1">Glycosyl transferase family 25 domain-containing protein</fullName>
    </recommendedName>
</protein>
<dbReference type="Pfam" id="PF01755">
    <property type="entry name" value="Glyco_transf_25"/>
    <property type="match status" value="1"/>
</dbReference>
<proteinExistence type="predicted"/>
<accession>A0A347VQX3</accession>
<name>A0A347VQX3_9HELI</name>
<dbReference type="STRING" id="1548018.LS64_03585"/>
<dbReference type="RefSeq" id="WP_034570718.1">
    <property type="nucleotide sequence ID" value="NZ_JRMP02000001.1"/>
</dbReference>
<evidence type="ECO:0000313" key="3">
    <source>
        <dbReference type="EMBL" id="TLD95903.1"/>
    </source>
</evidence>
<sequence>MSNNIDVYIINLSTSLDRKSKMQENIATWQRCNPHNKDKINFKFFKAKTPQDVKTSGFINRYNRFMAWIWKARDVRLTEMACFYSHFTLWEKCVEINKAFFILEDDVDFTPIFFDGLQDIIKQSYEYVRISFRTFHKMILVKENFAFGHALILGASGYYITPNAAKKLIKHSNKIYIAVDYYISSSYIHNVVEMVYSYPLVKINELDANSTIGKPEHQVKSKADKKRYKKFVIFREIHRIYRQIRTILFAITRFYYIK</sequence>
<dbReference type="CDD" id="cd06532">
    <property type="entry name" value="Glyco_transf_25"/>
    <property type="match status" value="1"/>
</dbReference>
<dbReference type="OrthoDB" id="1100027at2"/>
<dbReference type="Proteomes" id="UP000477070">
    <property type="component" value="Unassembled WGS sequence"/>
</dbReference>
<reference evidence="3" key="3">
    <citation type="submission" date="2018-04" db="EMBL/GenBank/DDBJ databases">
        <authorList>
            <person name="Sheh A."/>
            <person name="Shen Z."/>
            <person name="Mannion A.J."/>
            <person name="Fox J.G."/>
        </authorList>
    </citation>
    <scope>NUCLEOTIDE SEQUENCE</scope>
    <source>
        <strain evidence="3">MIT 97-6194</strain>
    </source>
</reference>
<gene>
    <name evidence="2" type="ORF">DCO61_00555</name>
    <name evidence="3" type="ORF">LS64_000615</name>
</gene>
<feature type="domain" description="Glycosyl transferase family 25" evidence="1">
    <location>
        <begin position="6"/>
        <end position="183"/>
    </location>
</feature>
<dbReference type="AlphaFoldDB" id="A0A347VQX3"/>
<dbReference type="EMBL" id="JRMP02000001">
    <property type="protein sequence ID" value="TLD95903.1"/>
    <property type="molecule type" value="Genomic_DNA"/>
</dbReference>